<proteinExistence type="predicted"/>
<evidence type="ECO:0008006" key="3">
    <source>
        <dbReference type="Google" id="ProtNLM"/>
    </source>
</evidence>
<dbReference type="EMBL" id="OR769219">
    <property type="protein sequence ID" value="WQJ51103.1"/>
    <property type="molecule type" value="Genomic_DNA"/>
</dbReference>
<organism evidence="1 2">
    <name type="scientific">phage Lak_Megaphage_RVC_AP3_GC26</name>
    <dbReference type="NCBI Taxonomy" id="3109225"/>
    <lineage>
        <taxon>Viruses</taxon>
        <taxon>Duplodnaviria</taxon>
        <taxon>Heunggongvirae</taxon>
        <taxon>Uroviricota</taxon>
        <taxon>Caudoviricetes</taxon>
        <taxon>Caudoviricetes code 15 clade</taxon>
    </lineage>
</organism>
<keyword evidence="2" id="KW-1185">Reference proteome</keyword>
<sequence>MSNNKFHKILSDTITLPLLPASNFKETNTVYYAVLEKNYIPITSQIECIYKPDWITGYKFIKEGENENETNEKLKYYNKLVITSISDNETQKLRKDVMEFTVRNNVNSLIPINHIYAKVSQIPKEDINVNLEFIPTKQQEGYLNKDGGIISGDEQEIHIKYWATLNGIKQSNLTLTLNTKLLDKDKIKSLKVNSSDNTVELVYLIDKNIDVEKELTFDAIFKTQYNKANKQKTIIQKVNTYKITLEIDNPNHIVFNGDNRILTYKCTYTDGINNTPKDVKDYVQLEFSYIKDYNELKYSVIKTIYDTESNAFKTTIKVYENYTNEERRLNVKAVYTGSKKIENDSITLIQDESSNIKLQYYVEYLDRDKNKIEDPSTNGSYNVSAFGETIRLHYYGIIAIDGKNSVKITNVTNTKNNISTTYAIDALVDNVLYNDVTLNGDEYILDINFDRNERTSITKVIEFNMNNISSALCTLIQSALLIKLEVRSDKCTEIIGGIPEYNNIILTFRAYDNKKNITIEDINLYTITCNNNDVNLADIQYEIITYDNINYVVASNIRCKKVYDEKVDRTLTFTVKYNTKSDSLNIKLKQKSAIYDCEIRPDANHVSGLGTDNFKVISKGIIYDGLVFKNDVLDKDNDKKLENPIEKISIINDVNNPAKNPRIKNNITYANKTQSIIAVDALSGGNTINTMKDANFTINIEYKGVTHSCNIKQLYLQLYIDLYKNNSYSESAKLNNDNLYISPFINNILYYKCYLCEINMDGLLKKVDLLQYQIKGFSISANGAQFAVQGYVDENPTYNKDYTYTGKITIPKYIISYEVTYSFKYMQGYSNDKNAISNNLYLERTVYINKPQIKTCTADDSELLNGTYIQYRSNNNKDISYNDNKSILRIGTPTQGISSKGYEVTLYYRVVFKIDLQPDANYIYGNEYKTYIDLDKTHFISFVDPNDITVDKNEFENADEVKFNDSSYLKIKFNVNKNDGLTSRSINKSIKYQFIQDTEKHYGAFTNYSNSETNRIEIYQNGASLNLKAFFDDNNSGKITDSSSKITYSAYPHSNQNLHVRVLLNDELQPTYSNYFKFTSDSSTFQINDGILDSDLNTYKSEYNLDDLYIELDNKIYTLYYCYNGVEKDKTNDLKVIRTSFGRDEKCELKADISKTEIKSNGDTVKITFYLQYNNGEIIDLGEGAIGKFLYCLNQTSLTPGTNNFIVTYDSELKKYSFDYTIDENLTTEGKTYTFSIQFGDDDERHKKELICIQKTSSYELNATISPSSLSSLSPSNIIITCHVEKDNNGQIYQDVNPDNFSIIQTNENETVPILNALETKPSGLLQGEYGKEYPVPDNTTENSITYEFKCSYTLNNNEYAKDLSVTQSGSTFDVSIYDGETDQSKQNIVNILGETKTIKYCGLLSGEHILDSDEVTFSYDNKAYITSVSGPETKDDYITRNVTFGLNNSPTQISYTFTATYEGTEKSITLTQNSALFELYATAYYMRDSTKIEDDYELDLKYDDSGYLYIQYYAKLKGETEVDLNKSHYTVEYSVYDDGDMTYELPINFAFVDTTVDNVNNTIVNKYSFSKNNNDSYDYERYVNFKITFNYISSVDAVKVLVMQDSSYNIAMSPFDFLIFKYEFLSPGGYSTKDKDKMNNQFGHDLDTITHITTKTDALMPYKNIIIDASNNVNENYVFINNLTAGFSKTIGTGNTDYKDIILFGGDNISGEHESVYINLKNIINTINSYTDKKLQKKCRYIYIDLYGHWYGNMGNGRLQITYNTYNMKGTTPNLSLDDFIYSTTDTPVNSEVIIKSVVMDKGSISNSSPSKDHYTLLGRLTYDMKRQSGNLISKTLYGYTFDEPNAYINASIFDVSAEGKTYAKYYKLDRTFKDLNVTALIINGTVYQFFSNPLILSTKTINKEQITSNIKDEEVELKPFLYSYFHSLEKGMQYNEITSISINTSTTDHLICELVDGVFKIKMEETYVNHTYNWPTDSDKTIDIVINYSPILNINSTDNIKLIIRVIEEKYTQTT</sequence>
<protein>
    <recommendedName>
        <fullName evidence="3">Baseplate wedge initiator</fullName>
    </recommendedName>
</protein>
<dbReference type="Proteomes" id="UP001348805">
    <property type="component" value="Segment"/>
</dbReference>
<accession>A0ABZ0Z119</accession>
<reference evidence="1 2" key="1">
    <citation type="submission" date="2023-11" db="EMBL/GenBank/DDBJ databases">
        <authorList>
            <person name="Cook R."/>
            <person name="Crisci M."/>
            <person name="Pye H."/>
            <person name="Adriaenssens E."/>
            <person name="Santini J."/>
        </authorList>
    </citation>
    <scope>NUCLEOTIDE SEQUENCE [LARGE SCALE GENOMIC DNA]</scope>
    <source>
        <strain evidence="1">Lak_Megaphage_RVC_AP3_GC26</strain>
    </source>
</reference>
<evidence type="ECO:0000313" key="2">
    <source>
        <dbReference type="Proteomes" id="UP001348805"/>
    </source>
</evidence>
<name>A0ABZ0Z119_9CAUD</name>
<evidence type="ECO:0000313" key="1">
    <source>
        <dbReference type="EMBL" id="WQJ51103.1"/>
    </source>
</evidence>